<evidence type="ECO:0000256" key="9">
    <source>
        <dbReference type="ARBA" id="ARBA00022824"/>
    </source>
</evidence>
<keyword evidence="8 13" id="KW-0812">Transmembrane</keyword>
<keyword evidence="9 13" id="KW-0256">Endoplasmic reticulum</keyword>
<reference evidence="14 15" key="1">
    <citation type="submission" date="2017-11" db="EMBL/GenBank/DDBJ databases">
        <authorList>
            <person name="Kracher B."/>
        </authorList>
    </citation>
    <scope>NUCLEOTIDE SEQUENCE [LARGE SCALE GENOMIC DNA]</scope>
    <source>
        <strain evidence="14 15">RACE1</strain>
    </source>
</reference>
<dbReference type="EMBL" id="UNSH01000036">
    <property type="protein sequence ID" value="SZF01352.1"/>
    <property type="molecule type" value="Genomic_DNA"/>
</dbReference>
<comment type="similarity">
    <text evidence="3 13">Belongs to the PIGM family.</text>
</comment>
<sequence>MGGVSWDEAGWSRGQRLRKSDTEPVMHSGHLRPSIVFPAAILLRLGLFAYGLWQDAHSHLKYTDIDYYVFTDAAQSVAMGHSPYDRATYRYTPLLAWILWPTTLAPASFSLGKLLFAAGDILAGWLIFRILCRHHHFAPSPALAVASLWLLNPMVAIISTRGSAEGLVCALVIALLWAVLQRRIVLAACLLALAVHLKLYPLIYAPSIVWSLHTNTLSSPKPSWLHRIRNFCNPARLTLAVVATTVFFALNLLMYYIYGQPFLQHTYLHHVTRIDHRHNFSPYNTVLYLSSATPTPSHFRLESLSFLPQIFLSLVAIPLTLAKRDLASTMFAQSFAFVSFNKVCTSQYFLWYIVLLPFYLPNSSFLNRKRLGALTLILWASTQAAWLHQAYNLEFFGMSTFVPGLWLASLSFFMVNSCILGIIVLDVGSRSHV</sequence>
<dbReference type="Proteomes" id="UP000275772">
    <property type="component" value="Unassembled WGS sequence"/>
</dbReference>
<feature type="transmembrane region" description="Helical" evidence="13">
    <location>
        <begin position="104"/>
        <end position="128"/>
    </location>
</feature>
<dbReference type="GO" id="GO:0006506">
    <property type="term" value="P:GPI anchor biosynthetic process"/>
    <property type="evidence" value="ECO:0007669"/>
    <property type="project" value="UniProtKB-UniPathway"/>
</dbReference>
<keyword evidence="7 13" id="KW-0808">Transferase</keyword>
<comment type="function">
    <text evidence="12 13">Mannosyltransferase involved in glycosylphosphatidylinositol-anchor biosynthesis. Transfers the first alpha-1,4-mannose to GlcN-acyl-PI during GPI precursor assembly. Required for cell wall integrity.</text>
</comment>
<dbReference type="GO" id="GO:0004376">
    <property type="term" value="F:GPI mannosyltransferase activity"/>
    <property type="evidence" value="ECO:0007669"/>
    <property type="project" value="InterPro"/>
</dbReference>
<evidence type="ECO:0000256" key="8">
    <source>
        <dbReference type="ARBA" id="ARBA00022692"/>
    </source>
</evidence>
<evidence type="ECO:0000256" key="1">
    <source>
        <dbReference type="ARBA" id="ARBA00004477"/>
    </source>
</evidence>
<comment type="subcellular location">
    <subcellularLocation>
        <location evidence="1 13">Endoplasmic reticulum membrane</location>
        <topology evidence="1 13">Multi-pass membrane protein</topology>
    </subcellularLocation>
</comment>
<proteinExistence type="inferred from homology"/>
<evidence type="ECO:0000256" key="12">
    <source>
        <dbReference type="ARBA" id="ARBA00025399"/>
    </source>
</evidence>
<dbReference type="InterPro" id="IPR007704">
    <property type="entry name" value="PIG-M"/>
</dbReference>
<evidence type="ECO:0000256" key="11">
    <source>
        <dbReference type="ARBA" id="ARBA00023136"/>
    </source>
</evidence>
<keyword evidence="6 13" id="KW-0328">Glycosyltransferase</keyword>
<feature type="transmembrane region" description="Helical" evidence="13">
    <location>
        <begin position="164"/>
        <end position="180"/>
    </location>
</feature>
<feature type="transmembrane region" description="Helical" evidence="13">
    <location>
        <begin position="334"/>
        <end position="359"/>
    </location>
</feature>
<protein>
    <recommendedName>
        <fullName evidence="4 13">GPI mannosyltransferase 1</fullName>
        <ecNumber evidence="13">2.4.1.-</ecNumber>
    </recommendedName>
    <alternativeName>
        <fullName evidence="13">GPI mannosyltransferase I</fullName>
    </alternativeName>
</protein>
<dbReference type="GO" id="GO:1990529">
    <property type="term" value="C:glycosylphosphatidylinositol-mannosyltransferase I complex"/>
    <property type="evidence" value="ECO:0007669"/>
    <property type="project" value="TreeGrafter"/>
</dbReference>
<dbReference type="GO" id="GO:0005789">
    <property type="term" value="C:endoplasmic reticulum membrane"/>
    <property type="evidence" value="ECO:0007669"/>
    <property type="project" value="UniProtKB-SubCell"/>
</dbReference>
<feature type="transmembrane region" description="Helical" evidence="13">
    <location>
        <begin position="185"/>
        <end position="203"/>
    </location>
</feature>
<evidence type="ECO:0000256" key="3">
    <source>
        <dbReference type="ARBA" id="ARBA00011071"/>
    </source>
</evidence>
<evidence type="ECO:0000313" key="14">
    <source>
        <dbReference type="EMBL" id="SZF01352.1"/>
    </source>
</evidence>
<keyword evidence="5 13" id="KW-0337">GPI-anchor biosynthesis</keyword>
<keyword evidence="11 13" id="KW-0472">Membrane</keyword>
<evidence type="ECO:0000256" key="10">
    <source>
        <dbReference type="ARBA" id="ARBA00022989"/>
    </source>
</evidence>
<dbReference type="PANTHER" id="PTHR12886">
    <property type="entry name" value="PIG-M MANNOSYLTRANSFERASE"/>
    <property type="match status" value="1"/>
</dbReference>
<evidence type="ECO:0000256" key="2">
    <source>
        <dbReference type="ARBA" id="ARBA00004687"/>
    </source>
</evidence>
<dbReference type="UniPathway" id="UPA00196"/>
<dbReference type="VEuPathDB" id="FungiDB:BLGHR1_12115"/>
<feature type="transmembrane region" description="Helical" evidence="13">
    <location>
        <begin position="35"/>
        <end position="53"/>
    </location>
</feature>
<comment type="pathway">
    <text evidence="2 13">Glycolipid biosynthesis; glycosylphosphatidylinositol-anchor biosynthesis.</text>
</comment>
<dbReference type="EC" id="2.4.1.-" evidence="13"/>
<evidence type="ECO:0000256" key="7">
    <source>
        <dbReference type="ARBA" id="ARBA00022679"/>
    </source>
</evidence>
<name>A0A383UQ10_BLUHO</name>
<feature type="transmembrane region" description="Helical" evidence="13">
    <location>
        <begin position="403"/>
        <end position="425"/>
    </location>
</feature>
<evidence type="ECO:0000256" key="4">
    <source>
        <dbReference type="ARBA" id="ARBA00013797"/>
    </source>
</evidence>
<dbReference type="PANTHER" id="PTHR12886:SF0">
    <property type="entry name" value="GPI MANNOSYLTRANSFERASE 1"/>
    <property type="match status" value="1"/>
</dbReference>
<keyword evidence="10 13" id="KW-1133">Transmembrane helix</keyword>
<evidence type="ECO:0000313" key="15">
    <source>
        <dbReference type="Proteomes" id="UP000275772"/>
    </source>
</evidence>
<feature type="transmembrane region" description="Helical" evidence="13">
    <location>
        <begin position="304"/>
        <end position="322"/>
    </location>
</feature>
<organism evidence="14 15">
    <name type="scientific">Blumeria hordei</name>
    <name type="common">Barley powdery mildew</name>
    <name type="synonym">Blumeria graminis f. sp. hordei</name>
    <dbReference type="NCBI Taxonomy" id="2867405"/>
    <lineage>
        <taxon>Eukaryota</taxon>
        <taxon>Fungi</taxon>
        <taxon>Dikarya</taxon>
        <taxon>Ascomycota</taxon>
        <taxon>Pezizomycotina</taxon>
        <taxon>Leotiomycetes</taxon>
        <taxon>Erysiphales</taxon>
        <taxon>Erysiphaceae</taxon>
        <taxon>Blumeria</taxon>
    </lineage>
</organism>
<dbReference type="GO" id="GO:0051751">
    <property type="term" value="F:alpha-1,4-mannosyltransferase activity"/>
    <property type="evidence" value="ECO:0007669"/>
    <property type="project" value="InterPro"/>
</dbReference>
<evidence type="ECO:0000256" key="13">
    <source>
        <dbReference type="RuleBase" id="RU365064"/>
    </source>
</evidence>
<feature type="transmembrane region" description="Helical" evidence="13">
    <location>
        <begin position="237"/>
        <end position="258"/>
    </location>
</feature>
<feature type="transmembrane region" description="Helical" evidence="13">
    <location>
        <begin position="371"/>
        <end position="391"/>
    </location>
</feature>
<evidence type="ECO:0000256" key="6">
    <source>
        <dbReference type="ARBA" id="ARBA00022676"/>
    </source>
</evidence>
<dbReference type="AlphaFoldDB" id="A0A383UQ10"/>
<gene>
    <name evidence="14" type="ORF">BLGHR1_12115</name>
</gene>
<evidence type="ECO:0000256" key="5">
    <source>
        <dbReference type="ARBA" id="ARBA00022502"/>
    </source>
</evidence>
<dbReference type="Pfam" id="PF05007">
    <property type="entry name" value="Mannosyl_trans"/>
    <property type="match status" value="1"/>
</dbReference>
<accession>A0A383UQ10</accession>